<gene>
    <name evidence="1" type="ORF">QO006_001584</name>
</gene>
<keyword evidence="2" id="KW-1185">Reference proteome</keyword>
<protein>
    <recommendedName>
        <fullName evidence="3">LexA-binding, inner membrane-associated hydrolase</fullName>
    </recommendedName>
</protein>
<sequence length="136" mass="14808">MMRPLLSRRPLSLSVHAHIDFVSVVVMLLAPRLLRLQPASVAVSAGLAGAGLLSGSATDYPYPVHRSRDLTPARHRQLERLSFPVLLVLLIGTGRLARRADRTYFLMVLLAYGLTHGLTDWPHAAPNHHPGLKGAG</sequence>
<evidence type="ECO:0000313" key="1">
    <source>
        <dbReference type="EMBL" id="MDP9764159.1"/>
    </source>
</evidence>
<accession>A0ABT9MD46</accession>
<dbReference type="Proteomes" id="UP001232163">
    <property type="component" value="Unassembled WGS sequence"/>
</dbReference>
<organism evidence="1 2">
    <name type="scientific">Deinococcus enclensis</name>
    <dbReference type="NCBI Taxonomy" id="1049582"/>
    <lineage>
        <taxon>Bacteria</taxon>
        <taxon>Thermotogati</taxon>
        <taxon>Deinococcota</taxon>
        <taxon>Deinococci</taxon>
        <taxon>Deinococcales</taxon>
        <taxon>Deinococcaceae</taxon>
        <taxon>Deinococcus</taxon>
    </lineage>
</organism>
<comment type="caution">
    <text evidence="1">The sequence shown here is derived from an EMBL/GenBank/DDBJ whole genome shotgun (WGS) entry which is preliminary data.</text>
</comment>
<dbReference type="RefSeq" id="WP_307465535.1">
    <property type="nucleotide sequence ID" value="NZ_JAURUR010000003.1"/>
</dbReference>
<name>A0ABT9MD46_9DEIO</name>
<evidence type="ECO:0008006" key="3">
    <source>
        <dbReference type="Google" id="ProtNLM"/>
    </source>
</evidence>
<evidence type="ECO:0000313" key="2">
    <source>
        <dbReference type="Proteomes" id="UP001232163"/>
    </source>
</evidence>
<dbReference type="EMBL" id="JAURUR010000003">
    <property type="protein sequence ID" value="MDP9764159.1"/>
    <property type="molecule type" value="Genomic_DNA"/>
</dbReference>
<proteinExistence type="predicted"/>
<reference evidence="1 2" key="1">
    <citation type="submission" date="2023-07" db="EMBL/GenBank/DDBJ databases">
        <title>Genomic Encyclopedia of Type Strains, Phase IV (KMG-IV): sequencing the most valuable type-strain genomes for metagenomic binning, comparative biology and taxonomic classification.</title>
        <authorList>
            <person name="Goeker M."/>
        </authorList>
    </citation>
    <scope>NUCLEOTIDE SEQUENCE [LARGE SCALE GENOMIC DNA]</scope>
    <source>
        <strain evidence="1 2">NIO-1023</strain>
    </source>
</reference>